<keyword evidence="9" id="KW-0472">Membrane</keyword>
<evidence type="ECO:0000256" key="2">
    <source>
        <dbReference type="ARBA" id="ARBA00005619"/>
    </source>
</evidence>
<evidence type="ECO:0000313" key="12">
    <source>
        <dbReference type="EMBL" id="KAG0578793.1"/>
    </source>
</evidence>
<keyword evidence="4" id="KW-0812">Transmembrane</keyword>
<evidence type="ECO:0000256" key="6">
    <source>
        <dbReference type="ARBA" id="ARBA00022824"/>
    </source>
</evidence>
<evidence type="ECO:0000256" key="8">
    <source>
        <dbReference type="ARBA" id="ARBA00023134"/>
    </source>
</evidence>
<keyword evidence="5" id="KW-0547">Nucleotide-binding</keyword>
<protein>
    <recommendedName>
        <fullName evidence="3">Signal recognition particle receptor subunit beta</fullName>
    </recommendedName>
</protein>
<dbReference type="Pfam" id="PF09439">
    <property type="entry name" value="SRPRB"/>
    <property type="match status" value="1"/>
</dbReference>
<feature type="compositionally biased region" description="Polar residues" evidence="11">
    <location>
        <begin position="9"/>
        <end position="18"/>
    </location>
</feature>
<reference evidence="12" key="1">
    <citation type="submission" date="2020-06" db="EMBL/GenBank/DDBJ databases">
        <title>WGS assembly of Ceratodon purpureus strain R40.</title>
        <authorList>
            <person name="Carey S.B."/>
            <person name="Jenkins J."/>
            <person name="Shu S."/>
            <person name="Lovell J.T."/>
            <person name="Sreedasyam A."/>
            <person name="Maumus F."/>
            <person name="Tiley G.P."/>
            <person name="Fernandez-Pozo N."/>
            <person name="Barry K."/>
            <person name="Chen C."/>
            <person name="Wang M."/>
            <person name="Lipzen A."/>
            <person name="Daum C."/>
            <person name="Saski C.A."/>
            <person name="Payton A.C."/>
            <person name="Mcbreen J.C."/>
            <person name="Conrad R.E."/>
            <person name="Kollar L.M."/>
            <person name="Olsson S."/>
            <person name="Huttunen S."/>
            <person name="Landis J.B."/>
            <person name="Wickett N.J."/>
            <person name="Johnson M.G."/>
            <person name="Rensing S.A."/>
            <person name="Grimwood J."/>
            <person name="Schmutz J."/>
            <person name="Mcdaniel S.F."/>
        </authorList>
    </citation>
    <scope>NUCLEOTIDE SEQUENCE</scope>
    <source>
        <strain evidence="12">R40</strain>
    </source>
</reference>
<evidence type="ECO:0000256" key="3">
    <source>
        <dbReference type="ARBA" id="ARBA00020256"/>
    </source>
</evidence>
<dbReference type="InterPro" id="IPR027417">
    <property type="entry name" value="P-loop_NTPase"/>
</dbReference>
<keyword evidence="7" id="KW-1133">Transmembrane helix</keyword>
<organism evidence="12 13">
    <name type="scientific">Ceratodon purpureus</name>
    <name type="common">Fire moss</name>
    <name type="synonym">Dicranum purpureum</name>
    <dbReference type="NCBI Taxonomy" id="3225"/>
    <lineage>
        <taxon>Eukaryota</taxon>
        <taxon>Viridiplantae</taxon>
        <taxon>Streptophyta</taxon>
        <taxon>Embryophyta</taxon>
        <taxon>Bryophyta</taxon>
        <taxon>Bryophytina</taxon>
        <taxon>Bryopsida</taxon>
        <taxon>Dicranidae</taxon>
        <taxon>Pseudoditrichales</taxon>
        <taxon>Ditrichaceae</taxon>
        <taxon>Ceratodon</taxon>
    </lineage>
</organism>
<evidence type="ECO:0000256" key="4">
    <source>
        <dbReference type="ARBA" id="ARBA00022692"/>
    </source>
</evidence>
<dbReference type="EMBL" id="CM026424">
    <property type="protein sequence ID" value="KAG0578793.1"/>
    <property type="molecule type" value="Genomic_DNA"/>
</dbReference>
<keyword evidence="6" id="KW-0256">Endoplasmic reticulum</keyword>
<evidence type="ECO:0000256" key="10">
    <source>
        <dbReference type="ARBA" id="ARBA00023170"/>
    </source>
</evidence>
<comment type="similarity">
    <text evidence="2">Belongs to the SRP receptor beta subunit family.</text>
</comment>
<sequence length="189" mass="21182">MAQLKDGTTHQGAVTSMEPNDDTFVLHSESTKKGKIKPVHIVDVPGHPKLRPHLEELLPKSCCLVFVVDALDFMPHVRAAAEYLYELLTNKEVVRRKIPLLLTCNKMDKVTAHSSNFIKGQLEKELNKLRKSRSAISSADVSSEIYLGLEGEDLFNFTQCSNKITVAEVSALTGKVEQVEQFIREHVKQ</sequence>
<gene>
    <name evidence="12" type="ORF">KC19_4G049900</name>
</gene>
<feature type="region of interest" description="Disordered" evidence="11">
    <location>
        <begin position="1"/>
        <end position="22"/>
    </location>
</feature>
<evidence type="ECO:0000256" key="11">
    <source>
        <dbReference type="SAM" id="MobiDB-lite"/>
    </source>
</evidence>
<comment type="subcellular location">
    <subcellularLocation>
        <location evidence="1">Endoplasmic reticulum membrane</location>
        <topology evidence="1">Single-pass membrane protein</topology>
    </subcellularLocation>
</comment>
<dbReference type="InterPro" id="IPR019009">
    <property type="entry name" value="SRP_receptor_beta_su"/>
</dbReference>
<dbReference type="SUPFAM" id="SSF52540">
    <property type="entry name" value="P-loop containing nucleoside triphosphate hydrolases"/>
    <property type="match status" value="1"/>
</dbReference>
<name>A0A8T0I8L9_CERPU</name>
<evidence type="ECO:0000256" key="7">
    <source>
        <dbReference type="ARBA" id="ARBA00022989"/>
    </source>
</evidence>
<dbReference type="Gene3D" id="3.40.50.300">
    <property type="entry name" value="P-loop containing nucleotide triphosphate hydrolases"/>
    <property type="match status" value="1"/>
</dbReference>
<evidence type="ECO:0000256" key="5">
    <source>
        <dbReference type="ARBA" id="ARBA00022741"/>
    </source>
</evidence>
<evidence type="ECO:0000256" key="9">
    <source>
        <dbReference type="ARBA" id="ARBA00023136"/>
    </source>
</evidence>
<dbReference type="GO" id="GO:0005789">
    <property type="term" value="C:endoplasmic reticulum membrane"/>
    <property type="evidence" value="ECO:0007669"/>
    <property type="project" value="UniProtKB-SubCell"/>
</dbReference>
<accession>A0A8T0I8L9</accession>
<keyword evidence="13" id="KW-1185">Reference proteome</keyword>
<dbReference type="Proteomes" id="UP000822688">
    <property type="component" value="Chromosome 4"/>
</dbReference>
<dbReference type="GO" id="GO:0005525">
    <property type="term" value="F:GTP binding"/>
    <property type="evidence" value="ECO:0007669"/>
    <property type="project" value="UniProtKB-KW"/>
</dbReference>
<comment type="caution">
    <text evidence="12">The sequence shown here is derived from an EMBL/GenBank/DDBJ whole genome shotgun (WGS) entry which is preliminary data.</text>
</comment>
<dbReference type="AlphaFoldDB" id="A0A8T0I8L9"/>
<keyword evidence="8" id="KW-0342">GTP-binding</keyword>
<proteinExistence type="inferred from homology"/>
<evidence type="ECO:0000256" key="1">
    <source>
        <dbReference type="ARBA" id="ARBA00004389"/>
    </source>
</evidence>
<keyword evidence="10" id="KW-0675">Receptor</keyword>
<evidence type="ECO:0000313" key="13">
    <source>
        <dbReference type="Proteomes" id="UP000822688"/>
    </source>
</evidence>